<keyword evidence="15" id="KW-1185">Reference proteome</keyword>
<evidence type="ECO:0000256" key="11">
    <source>
        <dbReference type="ARBA" id="ARBA00049085"/>
    </source>
</evidence>
<dbReference type="InterPro" id="IPR011032">
    <property type="entry name" value="GroES-like_sf"/>
</dbReference>
<comment type="function">
    <text evidence="5">Catalyzes the oxidation of 2-deoxy-scyllo-inosamine (DOIA) with NAD(+) or NADP(+), forming 3-amino-2,3-dideoxy-scyllo-inosose (amino-DOI).</text>
</comment>
<comment type="pathway">
    <text evidence="6">Metabolic intermediate biosynthesis; 2-deoxystreptamine biosynthesis; 2-deoxystreptamine from D-glucose 6-phosphate: step 3/4.</text>
</comment>
<dbReference type="SUPFAM" id="SSF50129">
    <property type="entry name" value="GroES-like"/>
    <property type="match status" value="1"/>
</dbReference>
<dbReference type="InterPro" id="IPR020843">
    <property type="entry name" value="ER"/>
</dbReference>
<dbReference type="GO" id="GO:0008270">
    <property type="term" value="F:zinc ion binding"/>
    <property type="evidence" value="ECO:0007669"/>
    <property type="project" value="InterPro"/>
</dbReference>
<dbReference type="Pfam" id="PF00107">
    <property type="entry name" value="ADH_zinc_N"/>
    <property type="match status" value="1"/>
</dbReference>
<dbReference type="EC" id="1.1.1.329" evidence="8"/>
<organism evidence="14 15">
    <name type="scientific">Streptomyces corchorusii</name>
    <name type="common">Streptomyces chibaensis</name>
    <dbReference type="NCBI Taxonomy" id="1903"/>
    <lineage>
        <taxon>Bacteria</taxon>
        <taxon>Bacillati</taxon>
        <taxon>Actinomycetota</taxon>
        <taxon>Actinomycetes</taxon>
        <taxon>Kitasatosporales</taxon>
        <taxon>Streptomycetaceae</taxon>
        <taxon>Streptomyces</taxon>
    </lineage>
</organism>
<comment type="cofactor">
    <cofactor evidence="1 12">
        <name>Zn(2+)</name>
        <dbReference type="ChEBI" id="CHEBI:29105"/>
    </cofactor>
</comment>
<dbReference type="Gene3D" id="3.40.50.720">
    <property type="entry name" value="NAD(P)-binding Rossmann-like Domain"/>
    <property type="match status" value="1"/>
</dbReference>
<evidence type="ECO:0000256" key="1">
    <source>
        <dbReference type="ARBA" id="ARBA00001947"/>
    </source>
</evidence>
<dbReference type="InterPro" id="IPR050129">
    <property type="entry name" value="Zn_alcohol_dh"/>
</dbReference>
<protein>
    <recommendedName>
        <fullName evidence="9">2-deoxy-scyllo-inosamine dehydrogenase</fullName>
        <ecNumber evidence="8">1.1.1.329</ecNumber>
    </recommendedName>
</protein>
<dbReference type="SUPFAM" id="SSF51735">
    <property type="entry name" value="NAD(P)-binding Rossmann-fold domains"/>
    <property type="match status" value="1"/>
</dbReference>
<evidence type="ECO:0000256" key="9">
    <source>
        <dbReference type="ARBA" id="ARBA00039387"/>
    </source>
</evidence>
<evidence type="ECO:0000313" key="15">
    <source>
        <dbReference type="Proteomes" id="UP000053398"/>
    </source>
</evidence>
<dbReference type="InterPro" id="IPR036291">
    <property type="entry name" value="NAD(P)-bd_dom_sf"/>
</dbReference>
<feature type="domain" description="Enoyl reductase (ER)" evidence="13">
    <location>
        <begin position="10"/>
        <end position="344"/>
    </location>
</feature>
<evidence type="ECO:0000256" key="7">
    <source>
        <dbReference type="ARBA" id="ARBA00038004"/>
    </source>
</evidence>
<evidence type="ECO:0000313" key="14">
    <source>
        <dbReference type="EMBL" id="KUN16287.1"/>
    </source>
</evidence>
<evidence type="ECO:0000256" key="8">
    <source>
        <dbReference type="ARBA" id="ARBA00039102"/>
    </source>
</evidence>
<proteinExistence type="inferred from homology"/>
<dbReference type="AlphaFoldDB" id="A0A117Q9N7"/>
<dbReference type="RefSeq" id="WP_059266673.1">
    <property type="nucleotide sequence ID" value="NZ_KQ948374.1"/>
</dbReference>
<dbReference type="CDD" id="cd08235">
    <property type="entry name" value="iditol_2_DH_like"/>
    <property type="match status" value="1"/>
</dbReference>
<evidence type="ECO:0000256" key="4">
    <source>
        <dbReference type="ARBA" id="ARBA00023002"/>
    </source>
</evidence>
<dbReference type="InterPro" id="IPR013149">
    <property type="entry name" value="ADH-like_C"/>
</dbReference>
<evidence type="ECO:0000256" key="3">
    <source>
        <dbReference type="ARBA" id="ARBA00022833"/>
    </source>
</evidence>
<dbReference type="InterPro" id="IPR002328">
    <property type="entry name" value="ADH_Zn_CS"/>
</dbReference>
<keyword evidence="4" id="KW-0560">Oxidoreductase</keyword>
<comment type="similarity">
    <text evidence="7">Belongs to the zinc-containing alcohol dehydrogenase family. DOIA dehydrogenase subfamily.</text>
</comment>
<dbReference type="InterPro" id="IPR013154">
    <property type="entry name" value="ADH-like_N"/>
</dbReference>
<gene>
    <name evidence="14" type="ORF">AQJ11_40030</name>
</gene>
<dbReference type="EMBL" id="LMWP01000057">
    <property type="protein sequence ID" value="KUN16287.1"/>
    <property type="molecule type" value="Genomic_DNA"/>
</dbReference>
<evidence type="ECO:0000256" key="5">
    <source>
        <dbReference type="ARBA" id="ARBA00037678"/>
    </source>
</evidence>
<keyword evidence="2 12" id="KW-0479">Metal-binding</keyword>
<keyword evidence="3 12" id="KW-0862">Zinc</keyword>
<evidence type="ECO:0000256" key="6">
    <source>
        <dbReference type="ARBA" id="ARBA00037908"/>
    </source>
</evidence>
<comment type="caution">
    <text evidence="14">The sequence shown here is derived from an EMBL/GenBank/DDBJ whole genome shotgun (WGS) entry which is preliminary data.</text>
</comment>
<evidence type="ECO:0000256" key="2">
    <source>
        <dbReference type="ARBA" id="ARBA00022723"/>
    </source>
</evidence>
<sequence>MKAAVLHEPGSVSVEELPEPAVGADEVLVQVRAASVCGTDLRIFKHGHFKLPAGQARVLGHEVAGDVVAVGGQVTGFHPGMRVSVTPNVGCGRCDMCRHGFNNMCADYEAFGITMDGGFQEFLRVPGFAVQRGNVFELPEGISYAEAALVEPFSCCYSGQQALRVGPEDVVVIAGAGPIGAFHVLLGKLAGARKLIISNRSRPRLDLAARLGADVCVSVRERDLADVVREHTDGRGADVVITAVSDPQVQAQAVDLLATHGRLNYFAGLGTAGSVPVDTNKVHYKGLTLTGTTGSTNGDYGRCLQLVGDRRVDLSPLVGQVFELEKIHDAFAYAASGAGMKAMIAFGGDVFDTAPGTGPRTAPPEGR</sequence>
<dbReference type="SMART" id="SM00829">
    <property type="entry name" value="PKS_ER"/>
    <property type="match status" value="1"/>
</dbReference>
<comment type="catalytic activity">
    <reaction evidence="10">
        <text>2-deoxy-scyllo-inosamine + NAD(+) = 3-amino-2,3-dideoxy-scyllo-inosose + NADH + H(+)</text>
        <dbReference type="Rhea" id="RHEA:33883"/>
        <dbReference type="ChEBI" id="CHEBI:15378"/>
        <dbReference type="ChEBI" id="CHEBI:57540"/>
        <dbReference type="ChEBI" id="CHEBI:57945"/>
        <dbReference type="ChEBI" id="CHEBI:65002"/>
        <dbReference type="ChEBI" id="CHEBI:65003"/>
        <dbReference type="EC" id="1.1.1.329"/>
    </reaction>
</comment>
<evidence type="ECO:0000256" key="10">
    <source>
        <dbReference type="ARBA" id="ARBA00048685"/>
    </source>
</evidence>
<comment type="catalytic activity">
    <reaction evidence="11">
        <text>2-deoxy-scyllo-inosamine + NADP(+) = 3-amino-2,3-dideoxy-scyllo-inosose + NADPH + H(+)</text>
        <dbReference type="Rhea" id="RHEA:33879"/>
        <dbReference type="ChEBI" id="CHEBI:15378"/>
        <dbReference type="ChEBI" id="CHEBI:57783"/>
        <dbReference type="ChEBI" id="CHEBI:58349"/>
        <dbReference type="ChEBI" id="CHEBI:65002"/>
        <dbReference type="ChEBI" id="CHEBI:65003"/>
        <dbReference type="EC" id="1.1.1.329"/>
    </reaction>
</comment>
<dbReference type="GO" id="GO:0016491">
    <property type="term" value="F:oxidoreductase activity"/>
    <property type="evidence" value="ECO:0007669"/>
    <property type="project" value="UniProtKB-KW"/>
</dbReference>
<reference evidence="14 15" key="1">
    <citation type="submission" date="2015-10" db="EMBL/GenBank/DDBJ databases">
        <title>Draft genome sequence of Streptomyces corchorusii DSM 40340, type strain for the species Streptomyces corchorusii.</title>
        <authorList>
            <person name="Ruckert C."/>
            <person name="Winkler A."/>
            <person name="Kalinowski J."/>
            <person name="Kampfer P."/>
            <person name="Glaeser S."/>
        </authorList>
    </citation>
    <scope>NUCLEOTIDE SEQUENCE [LARGE SCALE GENOMIC DNA]</scope>
    <source>
        <strain evidence="14 15">DSM 40340</strain>
    </source>
</reference>
<dbReference type="PANTHER" id="PTHR43401:SF2">
    <property type="entry name" value="L-THREONINE 3-DEHYDROGENASE"/>
    <property type="match status" value="1"/>
</dbReference>
<dbReference type="PANTHER" id="PTHR43401">
    <property type="entry name" value="L-THREONINE 3-DEHYDROGENASE"/>
    <property type="match status" value="1"/>
</dbReference>
<dbReference type="Pfam" id="PF08240">
    <property type="entry name" value="ADH_N"/>
    <property type="match status" value="1"/>
</dbReference>
<dbReference type="Proteomes" id="UP000053398">
    <property type="component" value="Unassembled WGS sequence"/>
</dbReference>
<evidence type="ECO:0000259" key="13">
    <source>
        <dbReference type="SMART" id="SM00829"/>
    </source>
</evidence>
<dbReference type="PROSITE" id="PS00059">
    <property type="entry name" value="ADH_ZINC"/>
    <property type="match status" value="1"/>
</dbReference>
<dbReference type="Gene3D" id="3.90.180.10">
    <property type="entry name" value="Medium-chain alcohol dehydrogenases, catalytic domain"/>
    <property type="match status" value="1"/>
</dbReference>
<name>A0A117Q9N7_STRCK</name>
<accession>A0A117Q9N7</accession>
<evidence type="ECO:0000256" key="12">
    <source>
        <dbReference type="RuleBase" id="RU361277"/>
    </source>
</evidence>